<gene>
    <name evidence="3" type="ORF">FB562_2462</name>
</gene>
<keyword evidence="1" id="KW-0472">Membrane</keyword>
<evidence type="ECO:0000259" key="2">
    <source>
        <dbReference type="Pfam" id="PF18920"/>
    </source>
</evidence>
<dbReference type="OrthoDB" id="4954891at2"/>
<feature type="transmembrane region" description="Helical" evidence="1">
    <location>
        <begin position="131"/>
        <end position="149"/>
    </location>
</feature>
<protein>
    <recommendedName>
        <fullName evidence="2">DUF5671 domain-containing protein</fullName>
    </recommendedName>
</protein>
<feature type="transmembrane region" description="Helical" evidence="1">
    <location>
        <begin position="354"/>
        <end position="374"/>
    </location>
</feature>
<accession>A0A542YAB2</accession>
<dbReference type="AlphaFoldDB" id="A0A542YAB2"/>
<evidence type="ECO:0000313" key="4">
    <source>
        <dbReference type="Proteomes" id="UP000317998"/>
    </source>
</evidence>
<evidence type="ECO:0000313" key="3">
    <source>
        <dbReference type="EMBL" id="TQL45050.1"/>
    </source>
</evidence>
<feature type="transmembrane region" description="Helical" evidence="1">
    <location>
        <begin position="209"/>
        <end position="228"/>
    </location>
</feature>
<feature type="transmembrane region" description="Helical" evidence="1">
    <location>
        <begin position="286"/>
        <end position="308"/>
    </location>
</feature>
<sequence length="542" mass="57112">MSETTTRPAATPAPGGVQTVRRVITYLLLLTMVIIAAIGLSGLLERLLSVGNTMLNTDNYGLAQSLAFTLVAGPLAALLWWLIWRESAIARDRASVAWPVYLMVASTIALLTFTIALFTWVANIITGDADLSGLAVPLVWALVWVWHYWMWRHPSKGPSRLVGVTPAIASLIGLTFAIGGLTLALSALINSALAGVGAIAVAGSPVWQPILQSLVWAVGGGAIWWWHWFRVGVRNHTTGFSHVLLVYIAGFASFALFASGVTRTLATTLTLLAGASEPLTARFDEYGIAVSTAAFGALTLIYHARVVAAHGPALSSASRLVSAGVSLAVAATGVGVTVNALLATISEPLIDYSIRSLLLGGLSALLVGGALWWVIWAPRSASAANRVATPGRRVYLVVIFGVSALVALITLLVIGFQLFSFILDNSSGESFLERSRQALGLLVATVLVAAYHFVVWRRDMASGVTHEPRRTIERVTLVAAHGDELAQAIRTSTGARVTVLRRADAGPGEANADAVVAALDGIEAAHVLVIATPGIEVIHLAE</sequence>
<organism evidence="3 4">
    <name type="scientific">Homoserinimonas aerilata</name>
    <dbReference type="NCBI Taxonomy" id="1162970"/>
    <lineage>
        <taxon>Bacteria</taxon>
        <taxon>Bacillati</taxon>
        <taxon>Actinomycetota</taxon>
        <taxon>Actinomycetes</taxon>
        <taxon>Micrococcales</taxon>
        <taxon>Microbacteriaceae</taxon>
        <taxon>Homoserinimonas</taxon>
    </lineage>
</organism>
<dbReference type="EMBL" id="VFOM01000003">
    <property type="protein sequence ID" value="TQL45050.1"/>
    <property type="molecule type" value="Genomic_DNA"/>
</dbReference>
<feature type="transmembrane region" description="Helical" evidence="1">
    <location>
        <begin position="240"/>
        <end position="266"/>
    </location>
</feature>
<feature type="transmembrane region" description="Helical" evidence="1">
    <location>
        <begin position="96"/>
        <end position="125"/>
    </location>
</feature>
<dbReference type="Pfam" id="PF18920">
    <property type="entry name" value="DUF5671"/>
    <property type="match status" value="2"/>
</dbReference>
<feature type="transmembrane region" description="Helical" evidence="1">
    <location>
        <begin position="161"/>
        <end position="189"/>
    </location>
</feature>
<dbReference type="RefSeq" id="WP_141881570.1">
    <property type="nucleotide sequence ID" value="NZ_VFOM01000003.1"/>
</dbReference>
<proteinExistence type="predicted"/>
<reference evidence="3 4" key="1">
    <citation type="submission" date="2019-06" db="EMBL/GenBank/DDBJ databases">
        <title>Sequencing the genomes of 1000 actinobacteria strains.</title>
        <authorList>
            <person name="Klenk H.-P."/>
        </authorList>
    </citation>
    <scope>NUCLEOTIDE SEQUENCE [LARGE SCALE GENOMIC DNA]</scope>
    <source>
        <strain evidence="3 4">DSM 26477</strain>
    </source>
</reference>
<dbReference type="Proteomes" id="UP000317998">
    <property type="component" value="Unassembled WGS sequence"/>
</dbReference>
<keyword evidence="4" id="KW-1185">Reference proteome</keyword>
<evidence type="ECO:0000256" key="1">
    <source>
        <dbReference type="SAM" id="Phobius"/>
    </source>
</evidence>
<keyword evidence="1" id="KW-0812">Transmembrane</keyword>
<feature type="transmembrane region" description="Helical" evidence="1">
    <location>
        <begin position="64"/>
        <end position="84"/>
    </location>
</feature>
<feature type="transmembrane region" description="Helical" evidence="1">
    <location>
        <begin position="23"/>
        <end position="44"/>
    </location>
</feature>
<comment type="caution">
    <text evidence="3">The sequence shown here is derived from an EMBL/GenBank/DDBJ whole genome shotgun (WGS) entry which is preliminary data.</text>
</comment>
<feature type="transmembrane region" description="Helical" evidence="1">
    <location>
        <begin position="320"/>
        <end position="342"/>
    </location>
</feature>
<keyword evidence="1" id="KW-1133">Transmembrane helix</keyword>
<feature type="domain" description="DUF5671" evidence="2">
    <location>
        <begin position="22"/>
        <end position="144"/>
    </location>
</feature>
<dbReference type="InterPro" id="IPR043728">
    <property type="entry name" value="DUF5671"/>
</dbReference>
<feature type="transmembrane region" description="Helical" evidence="1">
    <location>
        <begin position="438"/>
        <end position="456"/>
    </location>
</feature>
<feature type="transmembrane region" description="Helical" evidence="1">
    <location>
        <begin position="394"/>
        <end position="418"/>
    </location>
</feature>
<name>A0A542YAB2_9MICO</name>
<feature type="domain" description="DUF5671" evidence="2">
    <location>
        <begin position="320"/>
        <end position="445"/>
    </location>
</feature>